<accession>A0A8T0FE64</accession>
<dbReference type="EMBL" id="JABXBU010000012">
    <property type="protein sequence ID" value="KAF8789574.1"/>
    <property type="molecule type" value="Genomic_DNA"/>
</dbReference>
<evidence type="ECO:0000313" key="2">
    <source>
        <dbReference type="Proteomes" id="UP000807504"/>
    </source>
</evidence>
<reference evidence="1" key="2">
    <citation type="submission" date="2020-06" db="EMBL/GenBank/DDBJ databases">
        <authorList>
            <person name="Sheffer M."/>
        </authorList>
    </citation>
    <scope>NUCLEOTIDE SEQUENCE</scope>
</reference>
<name>A0A8T0FE64_ARGBR</name>
<reference evidence="1" key="1">
    <citation type="journal article" date="2020" name="bioRxiv">
        <title>Chromosome-level reference genome of the European wasp spider Argiope bruennichi: a resource for studies on range expansion and evolutionary adaptation.</title>
        <authorList>
            <person name="Sheffer M.M."/>
            <person name="Hoppe A."/>
            <person name="Krehenwinkel H."/>
            <person name="Uhl G."/>
            <person name="Kuss A.W."/>
            <person name="Jensen L."/>
            <person name="Jensen C."/>
            <person name="Gillespie R.G."/>
            <person name="Hoff K.J."/>
            <person name="Prost S."/>
        </authorList>
    </citation>
    <scope>NUCLEOTIDE SEQUENCE</scope>
</reference>
<sequence>MSPSPHKHRQEDVLIFEEDFMNIMQQDVCQETINDFLVNFERELCSMGSAHQINVERTPDLHQPPNVSVVLPPLPDNYWGSNESLPSMSFRDNLFDESPPMDLKLEARVALPRQTHVFKPEKGPLDLSCKLISVLCKYLMLVK</sequence>
<organism evidence="1 2">
    <name type="scientific">Argiope bruennichi</name>
    <name type="common">Wasp spider</name>
    <name type="synonym">Aranea bruennichi</name>
    <dbReference type="NCBI Taxonomy" id="94029"/>
    <lineage>
        <taxon>Eukaryota</taxon>
        <taxon>Metazoa</taxon>
        <taxon>Ecdysozoa</taxon>
        <taxon>Arthropoda</taxon>
        <taxon>Chelicerata</taxon>
        <taxon>Arachnida</taxon>
        <taxon>Araneae</taxon>
        <taxon>Araneomorphae</taxon>
        <taxon>Entelegynae</taxon>
        <taxon>Araneoidea</taxon>
        <taxon>Araneidae</taxon>
        <taxon>Argiope</taxon>
    </lineage>
</organism>
<protein>
    <submittedName>
        <fullName evidence="1">Uncharacterized protein</fullName>
    </submittedName>
</protein>
<evidence type="ECO:0000313" key="1">
    <source>
        <dbReference type="EMBL" id="KAF8789574.1"/>
    </source>
</evidence>
<dbReference type="AlphaFoldDB" id="A0A8T0FE64"/>
<gene>
    <name evidence="1" type="ORF">HNY73_007504</name>
</gene>
<keyword evidence="2" id="KW-1185">Reference proteome</keyword>
<dbReference type="Proteomes" id="UP000807504">
    <property type="component" value="Unassembled WGS sequence"/>
</dbReference>
<proteinExistence type="predicted"/>
<comment type="caution">
    <text evidence="1">The sequence shown here is derived from an EMBL/GenBank/DDBJ whole genome shotgun (WGS) entry which is preliminary data.</text>
</comment>